<keyword evidence="1" id="KW-0812">Transmembrane</keyword>
<gene>
    <name evidence="2" type="ORF">IC620_01930</name>
</gene>
<feature type="transmembrane region" description="Helical" evidence="1">
    <location>
        <begin position="14"/>
        <end position="33"/>
    </location>
</feature>
<evidence type="ECO:0000313" key="2">
    <source>
        <dbReference type="EMBL" id="MBD1371117.1"/>
    </source>
</evidence>
<dbReference type="RefSeq" id="WP_191141374.1">
    <property type="nucleotide sequence ID" value="NZ_JACXAH010000002.1"/>
</dbReference>
<keyword evidence="3" id="KW-1185">Reference proteome</keyword>
<feature type="transmembrane region" description="Helical" evidence="1">
    <location>
        <begin position="166"/>
        <end position="189"/>
    </location>
</feature>
<keyword evidence="1" id="KW-0472">Membrane</keyword>
<reference evidence="2" key="1">
    <citation type="submission" date="2020-09" db="EMBL/GenBank/DDBJ databases">
        <title>A novel bacterium of genus Hazenella, isolated from South China Sea.</title>
        <authorList>
            <person name="Huang H."/>
            <person name="Mo K."/>
            <person name="Hu Y."/>
        </authorList>
    </citation>
    <scope>NUCLEOTIDE SEQUENCE</scope>
    <source>
        <strain evidence="2">IB182357</strain>
    </source>
</reference>
<dbReference type="AlphaFoldDB" id="A0A926RTB0"/>
<feature type="transmembrane region" description="Helical" evidence="1">
    <location>
        <begin position="90"/>
        <end position="111"/>
    </location>
</feature>
<dbReference type="Proteomes" id="UP000661691">
    <property type="component" value="Unassembled WGS sequence"/>
</dbReference>
<feature type="transmembrane region" description="Helical" evidence="1">
    <location>
        <begin position="123"/>
        <end position="142"/>
    </location>
</feature>
<proteinExistence type="predicted"/>
<sequence>MEKNRLQELRKKQVIYLNTLFILLVGVLLTLILTGVQSSMIYILLGITFLIPVLSVQIFKKANPLLELFPAMKELHLYEREKLKKSWRNYYTASSILQVAVSLFFFSQVIVRDQSGAFIDGIPLWYLFAIPLLFLILMNNNLRLHAKKIDLKTEEQLQVYAYERRLFAIVFASVALVMIVLGSIFVILVS</sequence>
<protein>
    <submittedName>
        <fullName evidence="2">Uncharacterized protein</fullName>
    </submittedName>
</protein>
<evidence type="ECO:0000313" key="3">
    <source>
        <dbReference type="Proteomes" id="UP000661691"/>
    </source>
</evidence>
<evidence type="ECO:0000256" key="1">
    <source>
        <dbReference type="SAM" id="Phobius"/>
    </source>
</evidence>
<comment type="caution">
    <text evidence="2">The sequence shown here is derived from an EMBL/GenBank/DDBJ whole genome shotgun (WGS) entry which is preliminary data.</text>
</comment>
<organism evidence="2 3">
    <name type="scientific">Polycladospora coralii</name>
    <dbReference type="NCBI Taxonomy" id="2771432"/>
    <lineage>
        <taxon>Bacteria</taxon>
        <taxon>Bacillati</taxon>
        <taxon>Bacillota</taxon>
        <taxon>Bacilli</taxon>
        <taxon>Bacillales</taxon>
        <taxon>Thermoactinomycetaceae</taxon>
        <taxon>Polycladospora</taxon>
    </lineage>
</organism>
<dbReference type="EMBL" id="JACXAH010000002">
    <property type="protein sequence ID" value="MBD1371117.1"/>
    <property type="molecule type" value="Genomic_DNA"/>
</dbReference>
<keyword evidence="1" id="KW-1133">Transmembrane helix</keyword>
<feature type="transmembrane region" description="Helical" evidence="1">
    <location>
        <begin position="39"/>
        <end position="59"/>
    </location>
</feature>
<accession>A0A926RTB0</accession>
<name>A0A926RTB0_9BACL</name>